<keyword evidence="2" id="KW-0805">Transcription regulation</keyword>
<dbReference type="GO" id="GO:0003700">
    <property type="term" value="F:DNA-binding transcription factor activity"/>
    <property type="evidence" value="ECO:0007669"/>
    <property type="project" value="InterPro"/>
</dbReference>
<feature type="region of interest" description="Disordered" evidence="6">
    <location>
        <begin position="235"/>
        <end position="273"/>
    </location>
</feature>
<evidence type="ECO:0000256" key="6">
    <source>
        <dbReference type="SAM" id="MobiDB-lite"/>
    </source>
</evidence>
<evidence type="ECO:0000313" key="8">
    <source>
        <dbReference type="EMBL" id="GFR43567.1"/>
    </source>
</evidence>
<feature type="domain" description="WRKY" evidence="7">
    <location>
        <begin position="363"/>
        <end position="428"/>
    </location>
</feature>
<gene>
    <name evidence="8" type="ORF">Agub_g4661</name>
</gene>
<protein>
    <recommendedName>
        <fullName evidence="7">WRKY domain-containing protein</fullName>
    </recommendedName>
</protein>
<evidence type="ECO:0000256" key="2">
    <source>
        <dbReference type="ARBA" id="ARBA00023015"/>
    </source>
</evidence>
<reference evidence="8 9" key="1">
    <citation type="journal article" date="2021" name="Sci. Rep.">
        <title>Genome sequencing of the multicellular alga Astrephomene provides insights into convergent evolution of germ-soma differentiation.</title>
        <authorList>
            <person name="Yamashita S."/>
            <person name="Yamamoto K."/>
            <person name="Matsuzaki R."/>
            <person name="Suzuki S."/>
            <person name="Yamaguchi H."/>
            <person name="Hirooka S."/>
            <person name="Minakuchi Y."/>
            <person name="Miyagishima S."/>
            <person name="Kawachi M."/>
            <person name="Toyoda A."/>
            <person name="Nozaki H."/>
        </authorList>
    </citation>
    <scope>NUCLEOTIDE SEQUENCE [LARGE SCALE GENOMIC DNA]</scope>
    <source>
        <strain evidence="8 9">NIES-4017</strain>
    </source>
</reference>
<evidence type="ECO:0000259" key="7">
    <source>
        <dbReference type="PROSITE" id="PS50811"/>
    </source>
</evidence>
<dbReference type="SUPFAM" id="SSF118290">
    <property type="entry name" value="WRKY DNA-binding domain"/>
    <property type="match status" value="2"/>
</dbReference>
<dbReference type="Pfam" id="PF03106">
    <property type="entry name" value="WRKY"/>
    <property type="match status" value="2"/>
</dbReference>
<organism evidence="8 9">
    <name type="scientific">Astrephomene gubernaculifera</name>
    <dbReference type="NCBI Taxonomy" id="47775"/>
    <lineage>
        <taxon>Eukaryota</taxon>
        <taxon>Viridiplantae</taxon>
        <taxon>Chlorophyta</taxon>
        <taxon>core chlorophytes</taxon>
        <taxon>Chlorophyceae</taxon>
        <taxon>CS clade</taxon>
        <taxon>Chlamydomonadales</taxon>
        <taxon>Astrephomenaceae</taxon>
        <taxon>Astrephomene</taxon>
    </lineage>
</organism>
<dbReference type="PANTHER" id="PTHR31221:SF193">
    <property type="entry name" value="WRKY TRANSCRIPTION FACTOR PROTEIN 1-RELATED"/>
    <property type="match status" value="1"/>
</dbReference>
<evidence type="ECO:0000256" key="3">
    <source>
        <dbReference type="ARBA" id="ARBA00023125"/>
    </source>
</evidence>
<keyword evidence="5" id="KW-0539">Nucleus</keyword>
<dbReference type="AlphaFoldDB" id="A0AAD3HJY1"/>
<sequence length="616" mass="65937">METSIPVARSNKKRGAAGAAPYATPCHLNPLEALAHLVNPHGATHDSPVLLPLVQQVEASPTTGIHQLCPPLFQSQTKPARLPLPIPGRTEVAAEAESNKDTRRDYGVRVGNGKQSVANSDGWQWRKYGEKLVKGSTNPRSYYKCSHAYCPAKKIVECTEKGGTVVSTKYIEEHCHPAPLTCRPSRFKPKQNAEPVPMAPPPVPVTDTSAMPDYALGVPGVSLSALQPLSSDGMLPIPETLQRGFPAPSQADGSTAAEHDEYTDVSGPEPSVMLHDVPQYARPMQASGFRSSMREIQDSPSKRLDALAAYAEEAHREYLLHSNSPEPAPASKRQRTEGAAGRTRLGGEEEDELPPVSGAQQLVDVADLEDGFRWRKYGEKRVKGNEYPRSYYKCTYPGCTVRKHMERHPLLDTKFIVTYEGQHEHPAPDAARRRRAKAELEEEEEGDLGDGEDSSPQPTSPQPAQAPLPHPNGQAEGAEAGQLPLQQQDNSFQQPPLPAEVPLLQFAPEALAGVGLSADALQSLGALGAVDGNGAALASLLRTHAQIDLAIAAQAQAMDAAAAGWDPLACLVTPRPNASPTGFPSVQAQAVPSAGTGRQVVPGRPQARQQVATTEA</sequence>
<comment type="subcellular location">
    <subcellularLocation>
        <location evidence="1">Nucleus</location>
    </subcellularLocation>
</comment>
<dbReference type="GO" id="GO:0005634">
    <property type="term" value="C:nucleus"/>
    <property type="evidence" value="ECO:0007669"/>
    <property type="project" value="UniProtKB-SubCell"/>
</dbReference>
<feature type="compositionally biased region" description="Polar residues" evidence="6">
    <location>
        <begin position="579"/>
        <end position="590"/>
    </location>
</feature>
<feature type="compositionally biased region" description="Basic and acidic residues" evidence="6">
    <location>
        <begin position="421"/>
        <end position="431"/>
    </location>
</feature>
<keyword evidence="9" id="KW-1185">Reference proteome</keyword>
<feature type="compositionally biased region" description="Acidic residues" evidence="6">
    <location>
        <begin position="440"/>
        <end position="453"/>
    </location>
</feature>
<feature type="compositionally biased region" description="Polar residues" evidence="6">
    <location>
        <begin position="607"/>
        <end position="616"/>
    </location>
</feature>
<dbReference type="Gene3D" id="2.20.25.80">
    <property type="entry name" value="WRKY domain"/>
    <property type="match status" value="2"/>
</dbReference>
<dbReference type="InterPro" id="IPR003657">
    <property type="entry name" value="WRKY_dom"/>
</dbReference>
<keyword evidence="3" id="KW-0238">DNA-binding</keyword>
<dbReference type="EMBL" id="BMAR01000006">
    <property type="protein sequence ID" value="GFR43567.1"/>
    <property type="molecule type" value="Genomic_DNA"/>
</dbReference>
<evidence type="ECO:0000256" key="1">
    <source>
        <dbReference type="ARBA" id="ARBA00004123"/>
    </source>
</evidence>
<evidence type="ECO:0000256" key="5">
    <source>
        <dbReference type="ARBA" id="ARBA00023242"/>
    </source>
</evidence>
<dbReference type="SMART" id="SM00774">
    <property type="entry name" value="WRKY"/>
    <property type="match status" value="2"/>
</dbReference>
<dbReference type="InterPro" id="IPR036576">
    <property type="entry name" value="WRKY_dom_sf"/>
</dbReference>
<feature type="region of interest" description="Disordered" evidence="6">
    <location>
        <begin position="320"/>
        <end position="360"/>
    </location>
</feature>
<feature type="domain" description="WRKY" evidence="7">
    <location>
        <begin position="114"/>
        <end position="179"/>
    </location>
</feature>
<accession>A0AAD3HJY1</accession>
<dbReference type="PANTHER" id="PTHR31221">
    <property type="entry name" value="WRKY TRANSCRIPTION FACTOR PROTEIN 1-RELATED"/>
    <property type="match status" value="1"/>
</dbReference>
<evidence type="ECO:0000256" key="4">
    <source>
        <dbReference type="ARBA" id="ARBA00023163"/>
    </source>
</evidence>
<dbReference type="GO" id="GO:0043565">
    <property type="term" value="F:sequence-specific DNA binding"/>
    <property type="evidence" value="ECO:0007669"/>
    <property type="project" value="InterPro"/>
</dbReference>
<feature type="region of interest" description="Disordered" evidence="6">
    <location>
        <begin position="421"/>
        <end position="477"/>
    </location>
</feature>
<name>A0AAD3HJY1_9CHLO</name>
<dbReference type="PROSITE" id="PS50811">
    <property type="entry name" value="WRKY"/>
    <property type="match status" value="2"/>
</dbReference>
<proteinExistence type="predicted"/>
<dbReference type="InterPro" id="IPR044810">
    <property type="entry name" value="WRKY_plant"/>
</dbReference>
<evidence type="ECO:0000313" key="9">
    <source>
        <dbReference type="Proteomes" id="UP001054857"/>
    </source>
</evidence>
<feature type="compositionally biased region" description="Pro residues" evidence="6">
    <location>
        <begin position="458"/>
        <end position="470"/>
    </location>
</feature>
<feature type="region of interest" description="Disordered" evidence="6">
    <location>
        <begin position="579"/>
        <end position="616"/>
    </location>
</feature>
<comment type="caution">
    <text evidence="8">The sequence shown here is derived from an EMBL/GenBank/DDBJ whole genome shotgun (WGS) entry which is preliminary data.</text>
</comment>
<keyword evidence="4" id="KW-0804">Transcription</keyword>
<dbReference type="Proteomes" id="UP001054857">
    <property type="component" value="Unassembled WGS sequence"/>
</dbReference>